<reference evidence="4 5" key="1">
    <citation type="submission" date="2020-02" db="EMBL/GenBank/DDBJ databases">
        <title>Geodermatophilus sabuli CPCC 205279 I12A-02694.</title>
        <authorList>
            <person name="Jiang Z."/>
        </authorList>
    </citation>
    <scope>NUCLEOTIDE SEQUENCE [LARGE SCALE GENOMIC DNA]</scope>
    <source>
        <strain evidence="4 5">I12A-02694</strain>
    </source>
</reference>
<evidence type="ECO:0000313" key="5">
    <source>
        <dbReference type="Proteomes" id="UP000470246"/>
    </source>
</evidence>
<dbReference type="RefSeq" id="WP_163482414.1">
    <property type="nucleotide sequence ID" value="NZ_JAAGWF010000015.1"/>
</dbReference>
<dbReference type="GO" id="GO:0004497">
    <property type="term" value="F:monooxygenase activity"/>
    <property type="evidence" value="ECO:0007669"/>
    <property type="project" value="UniProtKB-KW"/>
</dbReference>
<feature type="domain" description="FAD-binding" evidence="3">
    <location>
        <begin position="129"/>
        <end position="321"/>
    </location>
</feature>
<accession>A0A7K3W2Z8</accession>
<dbReference type="EMBL" id="JAAGWF010000015">
    <property type="protein sequence ID" value="NEK59050.1"/>
    <property type="molecule type" value="Genomic_DNA"/>
</dbReference>
<dbReference type="GO" id="GO:0071949">
    <property type="term" value="F:FAD binding"/>
    <property type="evidence" value="ECO:0007669"/>
    <property type="project" value="InterPro"/>
</dbReference>
<keyword evidence="1" id="KW-0560">Oxidoreductase</keyword>
<dbReference type="AlphaFoldDB" id="A0A7K3W2Z8"/>
<organism evidence="4 5">
    <name type="scientific">Geodermatophilus sabuli</name>
    <dbReference type="NCBI Taxonomy" id="1564158"/>
    <lineage>
        <taxon>Bacteria</taxon>
        <taxon>Bacillati</taxon>
        <taxon>Actinomycetota</taxon>
        <taxon>Actinomycetes</taxon>
        <taxon>Geodermatophilales</taxon>
        <taxon>Geodermatophilaceae</taxon>
        <taxon>Geodermatophilus</taxon>
    </lineage>
</organism>
<evidence type="ECO:0000256" key="2">
    <source>
        <dbReference type="ARBA" id="ARBA00023027"/>
    </source>
</evidence>
<gene>
    <name evidence="4" type="ORF">GCU56_14355</name>
</gene>
<name>A0A7K3W2Z8_9ACTN</name>
<dbReference type="SUPFAM" id="SSF51905">
    <property type="entry name" value="FAD/NAD(P)-binding domain"/>
    <property type="match status" value="1"/>
</dbReference>
<keyword evidence="2" id="KW-0520">NAD</keyword>
<protein>
    <submittedName>
        <fullName evidence="4">FAD-binding monooxygenase</fullName>
    </submittedName>
</protein>
<proteinExistence type="predicted"/>
<dbReference type="Gene3D" id="3.30.9.20">
    <property type="match status" value="1"/>
</dbReference>
<evidence type="ECO:0000313" key="4">
    <source>
        <dbReference type="EMBL" id="NEK59050.1"/>
    </source>
</evidence>
<dbReference type="Gene3D" id="3.50.50.60">
    <property type="entry name" value="FAD/NAD(P)-binding domain"/>
    <property type="match status" value="1"/>
</dbReference>
<dbReference type="PRINTS" id="PR00420">
    <property type="entry name" value="RNGMNOXGNASE"/>
</dbReference>
<dbReference type="PANTHER" id="PTHR43476">
    <property type="entry name" value="3-(3-HYDROXY-PHENYL)PROPIONATE/3-HYDROXYCINNAMIC ACID HYDROXYLASE"/>
    <property type="match status" value="1"/>
</dbReference>
<keyword evidence="4" id="KW-0503">Monooxygenase</keyword>
<dbReference type="InterPro" id="IPR050631">
    <property type="entry name" value="PheA/TfdB_FAD_monoxygenase"/>
</dbReference>
<dbReference type="Proteomes" id="UP000470246">
    <property type="component" value="Unassembled WGS sequence"/>
</dbReference>
<evidence type="ECO:0000256" key="1">
    <source>
        <dbReference type="ARBA" id="ARBA00023002"/>
    </source>
</evidence>
<keyword evidence="5" id="KW-1185">Reference proteome</keyword>
<dbReference type="Pfam" id="PF01494">
    <property type="entry name" value="FAD_binding_3"/>
    <property type="match status" value="1"/>
</dbReference>
<dbReference type="InterPro" id="IPR036188">
    <property type="entry name" value="FAD/NAD-bd_sf"/>
</dbReference>
<evidence type="ECO:0000259" key="3">
    <source>
        <dbReference type="Pfam" id="PF01494"/>
    </source>
</evidence>
<comment type="caution">
    <text evidence="4">The sequence shown here is derived from an EMBL/GenBank/DDBJ whole genome shotgun (WGS) entry which is preliminary data.</text>
</comment>
<sequence>MKVTCVGAGPAGLWLAIATRVLDPAHEVTVLERRTAGSTDGWGIVYWDDLLQGIRRIDPPTAQAIRAGSVRWRGQRLFVEDAGPVHLGGTGFGMGRQLLLDVLARRARELGVRIAYEHDVRDLGELAGADLVVLADGARSRLRRSRADAFGTTERAGGDKHIWLGSSCPFPDFTFAFVETAAGWIWFHAYGFAGEASTVIVECTEPTWRRLGFDAMGDAASVAELSRIFARQLAGHPLRLRPDVSGASQWSTFTTVGNERWSAGNVTLLGDCAHTAHFSIGSGTRMAVEDASALSRAVAGRGPAELPAVLRRYEDERRPAVLDLQADADRSARWFEEVDRHIRRPPLEFGYALRMRRDPTAVDHSGAPPPSLRYGLHRATQWRLGRGARRVVAAGRQAVRDQRSLTA</sequence>
<dbReference type="InterPro" id="IPR002938">
    <property type="entry name" value="FAD-bd"/>
</dbReference>
<dbReference type="PANTHER" id="PTHR43476:SF4">
    <property type="entry name" value="BLR0106 PROTEIN"/>
    <property type="match status" value="1"/>
</dbReference>